<comment type="catalytic activity">
    <reaction evidence="12 14">
        <text>L-aspartate + ATP = 4-phospho-L-aspartate + ADP</text>
        <dbReference type="Rhea" id="RHEA:23776"/>
        <dbReference type="ChEBI" id="CHEBI:29991"/>
        <dbReference type="ChEBI" id="CHEBI:30616"/>
        <dbReference type="ChEBI" id="CHEBI:57535"/>
        <dbReference type="ChEBI" id="CHEBI:456216"/>
        <dbReference type="EC" id="2.7.2.4"/>
    </reaction>
</comment>
<dbReference type="InterPro" id="IPR035804">
    <property type="entry name" value="AKIII_YclM_N"/>
</dbReference>
<evidence type="ECO:0000256" key="9">
    <source>
        <dbReference type="ARBA" id="ARBA00022840"/>
    </source>
</evidence>
<dbReference type="GO" id="GO:0009088">
    <property type="term" value="P:threonine biosynthetic process"/>
    <property type="evidence" value="ECO:0007669"/>
    <property type="project" value="UniProtKB-UniPathway"/>
</dbReference>
<dbReference type="InterPro" id="IPR054352">
    <property type="entry name" value="ACT_Aspartokinase"/>
</dbReference>
<dbReference type="InterPro" id="IPR002912">
    <property type="entry name" value="ACT_dom"/>
</dbReference>
<reference evidence="18 20" key="3">
    <citation type="submission" date="2017-12" db="EMBL/GenBank/DDBJ databases">
        <title>Phylogenetic diversity of female urinary microbiome.</title>
        <authorList>
            <person name="Thomas-White K."/>
            <person name="Wolfe A.J."/>
        </authorList>
    </citation>
    <scope>NUCLEOTIDE SEQUENCE [LARGE SCALE GENOMIC DNA]</scope>
    <source>
        <strain evidence="18 20">UMB0139</strain>
    </source>
</reference>
<dbReference type="InterPro" id="IPR036393">
    <property type="entry name" value="AceGlu_kinase-like_sf"/>
</dbReference>
<sequence length="453" mass="49993">MKVIKFGGSSVASAEQIKKIKDIIVSDADRRIVVVSAPGKRFPEDTKVTDLLIDLASQVLNGNKGVSHVFNQIVNRYKEIATDLAIDEDIVSEISHSLQELIEGDTTEESYFMDALKASGEDNSAKLIAAYLRSEGIPARYISPKEAGLYLSDEPGNAQILPESYQNLFALRDYDEIIIFPGFFGFTKTGKLVTFSRGGSDVTGAILANGVKATLYENFTDVDCIYSASPSIIEKPVPIEDLTYTEMRELSYSGFSVVHDEALYPAFAEGIPVVVKNTNNPTAPGTKITRTRSESEYPLAGVASKSGFASIYISKYMMNREVGFINRVLDVLEDYNISLEHIVSGIDDIDIVFKEEMITAKQFQDLLVEIKVKTAADVVEKRDNLCLVMLVGQNMRHKIGLMARATKALGEAQVNIDMINQGSSENSIMFGINENEEERAVAAIYKEFFESDK</sequence>
<keyword evidence="7 13" id="KW-0547">Nucleotide-binding</keyword>
<keyword evidence="19" id="KW-1185">Reference proteome</keyword>
<feature type="binding site" evidence="13">
    <location>
        <begin position="5"/>
        <end position="8"/>
    </location>
    <ligand>
        <name>ATP</name>
        <dbReference type="ChEBI" id="CHEBI:30616"/>
    </ligand>
</feature>
<feature type="domain" description="ACT" evidence="16">
    <location>
        <begin position="390"/>
        <end position="453"/>
    </location>
</feature>
<feature type="binding site" evidence="13">
    <location>
        <position position="226"/>
    </location>
    <ligand>
        <name>ATP</name>
        <dbReference type="ChEBI" id="CHEBI:30616"/>
    </ligand>
</feature>
<dbReference type="EC" id="2.7.2.4" evidence="14"/>
<dbReference type="GO" id="GO:0005524">
    <property type="term" value="F:ATP binding"/>
    <property type="evidence" value="ECO:0007669"/>
    <property type="project" value="UniProtKB-KW"/>
</dbReference>
<organism evidence="17 19">
    <name type="scientific">Aerococcus sanguinicola</name>
    <dbReference type="NCBI Taxonomy" id="119206"/>
    <lineage>
        <taxon>Bacteria</taxon>
        <taxon>Bacillati</taxon>
        <taxon>Bacillota</taxon>
        <taxon>Bacilli</taxon>
        <taxon>Lactobacillales</taxon>
        <taxon>Aerococcaceae</taxon>
        <taxon>Aerococcus</taxon>
    </lineage>
</organism>
<feature type="binding site" evidence="13">
    <location>
        <begin position="220"/>
        <end position="221"/>
    </location>
    <ligand>
        <name>ATP</name>
        <dbReference type="ChEBI" id="CHEBI:30616"/>
    </ligand>
</feature>
<dbReference type="GO" id="GO:0009090">
    <property type="term" value="P:homoserine biosynthetic process"/>
    <property type="evidence" value="ECO:0007669"/>
    <property type="project" value="TreeGrafter"/>
</dbReference>
<dbReference type="FunFam" id="3.40.1160.10:FF:000027">
    <property type="entry name" value="Aspartokinase"/>
    <property type="match status" value="1"/>
</dbReference>
<keyword evidence="8 14" id="KW-0418">Kinase</keyword>
<evidence type="ECO:0000256" key="10">
    <source>
        <dbReference type="ARBA" id="ARBA00022915"/>
    </source>
</evidence>
<keyword evidence="9 13" id="KW-0067">ATP-binding</keyword>
<dbReference type="UniPathway" id="UPA00034">
    <property type="reaction ID" value="UER00015"/>
</dbReference>
<dbReference type="AlphaFoldDB" id="A0A109RDV9"/>
<dbReference type="GeneID" id="92902525"/>
<dbReference type="Proteomes" id="UP000234239">
    <property type="component" value="Unassembled WGS sequence"/>
</dbReference>
<dbReference type="InterPro" id="IPR018042">
    <property type="entry name" value="Aspartate_kinase_CS"/>
</dbReference>
<dbReference type="FunFam" id="3.30.2130.10:FF:000001">
    <property type="entry name" value="Bifunctional aspartokinase/homoserine dehydrogenase"/>
    <property type="match status" value="1"/>
</dbReference>
<dbReference type="PANTHER" id="PTHR21499">
    <property type="entry name" value="ASPARTATE KINASE"/>
    <property type="match status" value="1"/>
</dbReference>
<dbReference type="KEGG" id="asan:AWM72_00360"/>
<evidence type="ECO:0000259" key="16">
    <source>
        <dbReference type="PROSITE" id="PS51671"/>
    </source>
</evidence>
<gene>
    <name evidence="17" type="ORF">AWM72_00360</name>
    <name evidence="18" type="ORF">CYJ28_00490</name>
</gene>
<dbReference type="PIRSF" id="PIRSF000726">
    <property type="entry name" value="Asp_kin"/>
    <property type="match status" value="1"/>
</dbReference>
<evidence type="ECO:0000313" key="20">
    <source>
        <dbReference type="Proteomes" id="UP000234239"/>
    </source>
</evidence>
<evidence type="ECO:0000256" key="12">
    <source>
        <dbReference type="ARBA" id="ARBA00047872"/>
    </source>
</evidence>
<dbReference type="Proteomes" id="UP000069912">
    <property type="component" value="Chromosome"/>
</dbReference>
<keyword evidence="11" id="KW-0457">Lysine biosynthesis</keyword>
<dbReference type="InterPro" id="IPR045865">
    <property type="entry name" value="ACT-like_dom_sf"/>
</dbReference>
<evidence type="ECO:0000256" key="5">
    <source>
        <dbReference type="ARBA" id="ARBA00010122"/>
    </source>
</evidence>
<evidence type="ECO:0000256" key="6">
    <source>
        <dbReference type="ARBA" id="ARBA00022679"/>
    </source>
</evidence>
<keyword evidence="6 14" id="KW-0808">Transferase</keyword>
<proteinExistence type="inferred from homology"/>
<comment type="pathway">
    <text evidence="2 15">Amino-acid biosynthesis; L-lysine biosynthesis via DAP pathway; (S)-tetrahydrodipicolinate from L-aspartate: step 1/4.</text>
</comment>
<feature type="binding site" evidence="13">
    <location>
        <position position="49"/>
    </location>
    <ligand>
        <name>substrate</name>
    </ligand>
</feature>
<evidence type="ECO:0000256" key="8">
    <source>
        <dbReference type="ARBA" id="ARBA00022777"/>
    </source>
</evidence>
<comment type="function">
    <text evidence="1">Catalyzes the phosphorylation of the beta-carboxyl group of aspartic acid with ATP to yield 4-phospho-L-aspartate, which is involved in the branched biosynthetic pathway leading to the biosynthesis of amino acids threonine, isoleucine and methionine.</text>
</comment>
<dbReference type="Gene3D" id="3.40.1160.10">
    <property type="entry name" value="Acetylglutamate kinase-like"/>
    <property type="match status" value="1"/>
</dbReference>
<dbReference type="GO" id="GO:0005829">
    <property type="term" value="C:cytosol"/>
    <property type="evidence" value="ECO:0007669"/>
    <property type="project" value="TreeGrafter"/>
</dbReference>
<dbReference type="PANTHER" id="PTHR21499:SF67">
    <property type="entry name" value="ASPARTOKINASE 3"/>
    <property type="match status" value="1"/>
</dbReference>
<dbReference type="InterPro" id="IPR001341">
    <property type="entry name" value="Asp_kinase"/>
</dbReference>
<reference evidence="19" key="2">
    <citation type="submission" date="2016-01" db="EMBL/GenBank/DDBJ databases">
        <title>Six Aerococcus type strain genome sequencing and assembly using PacBio and Illumina Hiseq.</title>
        <authorList>
            <person name="Carkaci D."/>
            <person name="Dargis R."/>
            <person name="Nielsen X.C."/>
            <person name="Skovgaard O."/>
            <person name="Fuursted K."/>
            <person name="Christensen J.J."/>
        </authorList>
    </citation>
    <scope>NUCLEOTIDE SEQUENCE [LARGE SCALE GENOMIC DNA]</scope>
    <source>
        <strain evidence="19">CCUG43001</strain>
    </source>
</reference>
<dbReference type="UniPathway" id="UPA00051">
    <property type="reaction ID" value="UER00462"/>
</dbReference>
<dbReference type="GO" id="GO:0004072">
    <property type="term" value="F:aspartate kinase activity"/>
    <property type="evidence" value="ECO:0007669"/>
    <property type="project" value="UniProtKB-EC"/>
</dbReference>
<name>A0A109RDV9_9LACT</name>
<dbReference type="EMBL" id="PKGY01000001">
    <property type="protein sequence ID" value="PKZ23066.1"/>
    <property type="molecule type" value="Genomic_DNA"/>
</dbReference>
<comment type="pathway">
    <text evidence="4 15">Amino-acid biosynthesis; L-threonine biosynthesis; L-threonine from L-aspartate: step 1/5.</text>
</comment>
<dbReference type="CDD" id="cd04245">
    <property type="entry name" value="AAK_AKiii-YclM-BS"/>
    <property type="match status" value="1"/>
</dbReference>
<dbReference type="SUPFAM" id="SSF53633">
    <property type="entry name" value="Carbamate kinase-like"/>
    <property type="match status" value="1"/>
</dbReference>
<dbReference type="PROSITE" id="PS00324">
    <property type="entry name" value="ASPARTOKINASE"/>
    <property type="match status" value="1"/>
</dbReference>
<dbReference type="InterPro" id="IPR005260">
    <property type="entry name" value="Asp_kin_monofn"/>
</dbReference>
<dbReference type="RefSeq" id="WP_067976461.1">
    <property type="nucleotide sequence ID" value="NZ_CAJHKM010000003.1"/>
</dbReference>
<evidence type="ECO:0000313" key="17">
    <source>
        <dbReference type="EMBL" id="AMB94913.1"/>
    </source>
</evidence>
<dbReference type="NCBIfam" id="TIGR00657">
    <property type="entry name" value="asp_kinases"/>
    <property type="match status" value="1"/>
</dbReference>
<evidence type="ECO:0000256" key="7">
    <source>
        <dbReference type="ARBA" id="ARBA00022741"/>
    </source>
</evidence>
<evidence type="ECO:0000313" key="19">
    <source>
        <dbReference type="Proteomes" id="UP000069912"/>
    </source>
</evidence>
<accession>A0A109RDV9</accession>
<evidence type="ECO:0000256" key="3">
    <source>
        <dbReference type="ARBA" id="ARBA00004986"/>
    </source>
</evidence>
<dbReference type="EMBL" id="CP014160">
    <property type="protein sequence ID" value="AMB94913.1"/>
    <property type="molecule type" value="Genomic_DNA"/>
</dbReference>
<evidence type="ECO:0000256" key="1">
    <source>
        <dbReference type="ARBA" id="ARBA00003121"/>
    </source>
</evidence>
<dbReference type="Gene3D" id="3.30.2130.10">
    <property type="entry name" value="VC0802-like"/>
    <property type="match status" value="1"/>
</dbReference>
<feature type="binding site" evidence="13">
    <location>
        <position position="121"/>
    </location>
    <ligand>
        <name>substrate</name>
    </ligand>
</feature>
<protein>
    <recommendedName>
        <fullName evidence="14">Aspartokinase</fullName>
        <ecNumber evidence="14">2.7.2.4</ecNumber>
    </recommendedName>
</protein>
<dbReference type="UniPathway" id="UPA00050">
    <property type="reaction ID" value="UER00461"/>
</dbReference>
<dbReference type="InterPro" id="IPR001048">
    <property type="entry name" value="Asp/Glu/Uridylate_kinase"/>
</dbReference>
<dbReference type="GO" id="GO:0019877">
    <property type="term" value="P:diaminopimelate biosynthetic process"/>
    <property type="evidence" value="ECO:0007669"/>
    <property type="project" value="UniProtKB-KW"/>
</dbReference>
<keyword evidence="15" id="KW-0028">Amino-acid biosynthesis</keyword>
<reference evidence="17 19" key="1">
    <citation type="journal article" date="2016" name="Genome Announc.">
        <title>Complete Genome Sequences of Aerococcus christensenii CCUG 28831T, Aerococcus sanguinicola CCUG 43001T, Aerococcus urinae CCUG 36881T, Aerococcus urinaeequi CCUG 28094T, Aerococcus urinaehominis CCUG 42038 BT, and Aerococcus viridans CCUG 4311T.</title>
        <authorList>
            <person name="Carkaci D."/>
            <person name="Dargis R."/>
            <person name="Nielsen X.C."/>
            <person name="Skovgaard O."/>
            <person name="Fuursted K."/>
            <person name="Christensen J.J."/>
        </authorList>
    </citation>
    <scope>NUCLEOTIDE SEQUENCE [LARGE SCALE GENOMIC DNA]</scope>
    <source>
        <strain evidence="17 19">CCUG43001</strain>
    </source>
</reference>
<evidence type="ECO:0000256" key="4">
    <source>
        <dbReference type="ARBA" id="ARBA00005139"/>
    </source>
</evidence>
<comment type="similarity">
    <text evidence="5 14">Belongs to the aspartokinase family.</text>
</comment>
<evidence type="ECO:0000256" key="11">
    <source>
        <dbReference type="ARBA" id="ARBA00023154"/>
    </source>
</evidence>
<dbReference type="CDD" id="cd04916">
    <property type="entry name" value="ACT_AKiii-YclM-BS_2"/>
    <property type="match status" value="1"/>
</dbReference>
<keyword evidence="10" id="KW-0220">Diaminopimelate biosynthesis</keyword>
<evidence type="ECO:0000256" key="13">
    <source>
        <dbReference type="PIRSR" id="PIRSR000726-1"/>
    </source>
</evidence>
<dbReference type="GO" id="GO:0009089">
    <property type="term" value="P:lysine biosynthetic process via diaminopimelate"/>
    <property type="evidence" value="ECO:0007669"/>
    <property type="project" value="UniProtKB-UniPathway"/>
</dbReference>
<dbReference type="OrthoDB" id="9799110at2"/>
<dbReference type="Pfam" id="PF22468">
    <property type="entry name" value="ACT_9"/>
    <property type="match status" value="1"/>
</dbReference>
<evidence type="ECO:0000313" key="18">
    <source>
        <dbReference type="EMBL" id="PKZ23066.1"/>
    </source>
</evidence>
<dbReference type="Pfam" id="PF00696">
    <property type="entry name" value="AA_kinase"/>
    <property type="match status" value="1"/>
</dbReference>
<evidence type="ECO:0000256" key="14">
    <source>
        <dbReference type="RuleBase" id="RU003448"/>
    </source>
</evidence>
<dbReference type="PROSITE" id="PS51671">
    <property type="entry name" value="ACT"/>
    <property type="match status" value="1"/>
</dbReference>
<dbReference type="NCBIfam" id="NF006540">
    <property type="entry name" value="PRK09034.1"/>
    <property type="match status" value="1"/>
</dbReference>
<dbReference type="SUPFAM" id="SSF55021">
    <property type="entry name" value="ACT-like"/>
    <property type="match status" value="2"/>
</dbReference>
<evidence type="ECO:0000256" key="2">
    <source>
        <dbReference type="ARBA" id="ARBA00004766"/>
    </source>
</evidence>
<comment type="pathway">
    <text evidence="3 15">Amino-acid biosynthesis; L-methionine biosynthesis via de novo pathway; L-homoserine from L-aspartate: step 1/3.</text>
</comment>
<evidence type="ECO:0000256" key="15">
    <source>
        <dbReference type="RuleBase" id="RU004249"/>
    </source>
</evidence>